<dbReference type="Proteomes" id="UP000029964">
    <property type="component" value="Unassembled WGS sequence"/>
</dbReference>
<protein>
    <submittedName>
        <fullName evidence="7">Uncharacterized protein</fullName>
    </submittedName>
</protein>
<sequence length="343" mass="36184">MSGEVQAALGTTCPDGGSFYVCDDKPSKFLGCCTVNPCKTDDGICPDDKLTYTSYDKYSHNNIGPQSCQSDKPEVQWWTCGALDQPFMGCCSVNACESDDGCPADSLYAAKLSDDEDDAAIFLPEDDGDSGSGGGGLSKGAIGGIAAGAVIAAIIIGALIWFFLRRRKAKQTSASSYEPYAGQPVPESSPQSPQMQKENFSSYSPYPSSYAPTPNPAHAVANSPTSPAPYWQAGSHQSQQGMSPSPYNGSVASPDPSQGQFRDSVKSAYPDGHNNGNSFIQELPGSTEYHGAGDQVPNMNVSELSYQGARAGRESEVSGMSGWNPEQHAAEMEAPHQPATEKK</sequence>
<reference evidence="8" key="1">
    <citation type="journal article" date="2014" name="Genome Announc.">
        <title>Genome sequence and annotation of Acremonium chrysogenum, producer of the beta-lactam antibiotic cephalosporin C.</title>
        <authorList>
            <person name="Terfehr D."/>
            <person name="Dahlmann T.A."/>
            <person name="Specht T."/>
            <person name="Zadra I."/>
            <person name="Kuernsteiner H."/>
            <person name="Kueck U."/>
        </authorList>
    </citation>
    <scope>NUCLEOTIDE SEQUENCE [LARGE SCALE GENOMIC DNA]</scope>
    <source>
        <strain evidence="8">ATCC 11550 / CBS 779.69 / DSM 880 / IAM 14645 / JCM 23072 / IMI 49137</strain>
    </source>
</reference>
<dbReference type="GO" id="GO:0016020">
    <property type="term" value="C:membrane"/>
    <property type="evidence" value="ECO:0007669"/>
    <property type="project" value="UniProtKB-SubCell"/>
</dbReference>
<dbReference type="OrthoDB" id="3692311at2759"/>
<evidence type="ECO:0000256" key="6">
    <source>
        <dbReference type="SAM" id="Phobius"/>
    </source>
</evidence>
<evidence type="ECO:0000313" key="8">
    <source>
        <dbReference type="Proteomes" id="UP000029964"/>
    </source>
</evidence>
<evidence type="ECO:0000256" key="3">
    <source>
        <dbReference type="ARBA" id="ARBA00022989"/>
    </source>
</evidence>
<evidence type="ECO:0000256" key="5">
    <source>
        <dbReference type="SAM" id="MobiDB-lite"/>
    </source>
</evidence>
<comment type="caution">
    <text evidence="7">The sequence shown here is derived from an EMBL/GenBank/DDBJ whole genome shotgun (WGS) entry which is preliminary data.</text>
</comment>
<evidence type="ECO:0000256" key="1">
    <source>
        <dbReference type="ARBA" id="ARBA00004167"/>
    </source>
</evidence>
<feature type="region of interest" description="Disordered" evidence="5">
    <location>
        <begin position="175"/>
        <end position="298"/>
    </location>
</feature>
<dbReference type="AlphaFoldDB" id="A0A086T852"/>
<evidence type="ECO:0000256" key="4">
    <source>
        <dbReference type="ARBA" id="ARBA00023136"/>
    </source>
</evidence>
<dbReference type="PANTHER" id="PTHR15549">
    <property type="entry name" value="PAIRED IMMUNOGLOBULIN-LIKE TYPE 2 RECEPTOR"/>
    <property type="match status" value="1"/>
</dbReference>
<dbReference type="STRING" id="857340.A0A086T852"/>
<dbReference type="InterPro" id="IPR051694">
    <property type="entry name" value="Immunoregulatory_rcpt-like"/>
</dbReference>
<proteinExistence type="predicted"/>
<keyword evidence="2 6" id="KW-0812">Transmembrane</keyword>
<keyword evidence="4 6" id="KW-0472">Membrane</keyword>
<feature type="compositionally biased region" description="Low complexity" evidence="5">
    <location>
        <begin position="183"/>
        <end position="212"/>
    </location>
</feature>
<name>A0A086T852_HAPC1</name>
<keyword evidence="8" id="KW-1185">Reference proteome</keyword>
<dbReference type="HOGENOM" id="CLU_808841_0_0_1"/>
<dbReference type="EMBL" id="JPKY01000030">
    <property type="protein sequence ID" value="KFH45534.1"/>
    <property type="molecule type" value="Genomic_DNA"/>
</dbReference>
<evidence type="ECO:0000313" key="7">
    <source>
        <dbReference type="EMBL" id="KFH45534.1"/>
    </source>
</evidence>
<comment type="subcellular location">
    <subcellularLocation>
        <location evidence="1">Membrane</location>
        <topology evidence="1">Single-pass membrane protein</topology>
    </subcellularLocation>
</comment>
<accession>A0A086T852</accession>
<dbReference type="GO" id="GO:0071944">
    <property type="term" value="C:cell periphery"/>
    <property type="evidence" value="ECO:0007669"/>
    <property type="project" value="UniProtKB-ARBA"/>
</dbReference>
<organism evidence="7 8">
    <name type="scientific">Hapsidospora chrysogenum (strain ATCC 11550 / CBS 779.69 / DSM 880 / IAM 14645 / JCM 23072 / IMI 49137)</name>
    <name type="common">Acremonium chrysogenum</name>
    <dbReference type="NCBI Taxonomy" id="857340"/>
    <lineage>
        <taxon>Eukaryota</taxon>
        <taxon>Fungi</taxon>
        <taxon>Dikarya</taxon>
        <taxon>Ascomycota</taxon>
        <taxon>Pezizomycotina</taxon>
        <taxon>Sordariomycetes</taxon>
        <taxon>Hypocreomycetidae</taxon>
        <taxon>Hypocreales</taxon>
        <taxon>Bionectriaceae</taxon>
        <taxon>Hapsidospora</taxon>
    </lineage>
</organism>
<evidence type="ECO:0000256" key="2">
    <source>
        <dbReference type="ARBA" id="ARBA00022692"/>
    </source>
</evidence>
<feature type="transmembrane region" description="Helical" evidence="6">
    <location>
        <begin position="141"/>
        <end position="164"/>
    </location>
</feature>
<feature type="compositionally biased region" description="Polar residues" evidence="5">
    <location>
        <begin position="234"/>
        <end position="261"/>
    </location>
</feature>
<keyword evidence="3 6" id="KW-1133">Transmembrane helix</keyword>
<gene>
    <name evidence="7" type="ORF">ACRE_036520</name>
</gene>